<organism evidence="2">
    <name type="scientific">Clostridium botulinum</name>
    <dbReference type="NCBI Taxonomy" id="1491"/>
    <lineage>
        <taxon>Bacteria</taxon>
        <taxon>Bacillati</taxon>
        <taxon>Bacillota</taxon>
        <taxon>Clostridia</taxon>
        <taxon>Eubacteriales</taxon>
        <taxon>Clostridiaceae</taxon>
        <taxon>Clostridium</taxon>
    </lineage>
</organism>
<sequence>MKISPYLRNFNLCVFLNHQPSIFPLCLSKPLQKIFYGQCKISNKKFFGVFLCTLHTRSIKILTSSSNKHIQAQQKNINARGERSKFMNDFEFQVMMALDQVAMTINNTLRSEFENETCQSIIENFNDIDEVYEYFANKYNIIFL</sequence>
<evidence type="ECO:0000313" key="2">
    <source>
        <dbReference type="EMBL" id="AIW54707.1"/>
    </source>
</evidence>
<evidence type="ECO:0000313" key="3">
    <source>
        <dbReference type="EMBL" id="AIW54769.1"/>
    </source>
</evidence>
<dbReference type="EMBL" id="KJ776581">
    <property type="protein sequence ID" value="AIW54769.1"/>
    <property type="molecule type" value="Genomic_DNA"/>
</dbReference>
<keyword evidence="2" id="KW-0614">Plasmid</keyword>
<dbReference type="AlphaFoldDB" id="A0A0A0V005"/>
<geneLocation type="plasmid" evidence="4">
    <name>pCDC3897</name>
</geneLocation>
<dbReference type="EMBL" id="KJ776582">
    <property type="protein sequence ID" value="AIW54836.1"/>
    <property type="molecule type" value="Genomic_DNA"/>
</dbReference>
<evidence type="ECO:0000313" key="1">
    <source>
        <dbReference type="EMBL" id="AIW54587.1"/>
    </source>
</evidence>
<evidence type="ECO:0000313" key="4">
    <source>
        <dbReference type="EMBL" id="AIW54836.1"/>
    </source>
</evidence>
<name>A0A0A0V005_CLOBO</name>
<geneLocation type="plasmid" evidence="2">
    <name>pCDC5900</name>
</geneLocation>
<geneLocation type="plasmid" evidence="1">
    <name>pCDC3875</name>
</geneLocation>
<geneLocation type="plasmid" evidence="3">
    <name>p05/025</name>
</geneLocation>
<accession>A0A0A0V005</accession>
<dbReference type="EMBL" id="KJ776580">
    <property type="protein sequence ID" value="AIW54707.1"/>
    <property type="molecule type" value="Genomic_DNA"/>
</dbReference>
<protein>
    <submittedName>
        <fullName evidence="1 2">Type I restriction enzyme M</fullName>
    </submittedName>
</protein>
<reference evidence="2" key="1">
    <citation type="journal article" date="2014" name="Genome Biol. Evol.">
        <title>Three classes of plasmid (47-63 kb) carry the type B neurotoxin gene cluster of group II Clostridium botulinum.</title>
        <authorList>
            <person name="Carter A.T."/>
            <person name="Austin J.W."/>
            <person name="Weedmark K.A."/>
            <person name="Corbett C."/>
            <person name="Peck M.W."/>
        </authorList>
    </citation>
    <scope>NUCLEOTIDE SEQUENCE</scope>
    <source>
        <strain evidence="1">CDC3875</strain>
        <strain evidence="4">CDC3897</strain>
        <strain evidence="2">CDC5900</strain>
        <strain evidence="3">IFR_05/025</strain>
        <plasmid evidence="3">p05/025</plasmid>
        <plasmid evidence="1">pCDC3875</plasmid>
        <plasmid evidence="4">pCDC3897</plasmid>
        <plasmid evidence="2">pCDC5900</plasmid>
    </source>
</reference>
<dbReference type="EMBL" id="KJ776578">
    <property type="protein sequence ID" value="AIW54587.1"/>
    <property type="molecule type" value="Genomic_DNA"/>
</dbReference>
<proteinExistence type="predicted"/>